<evidence type="ECO:0000256" key="1">
    <source>
        <dbReference type="SAM" id="Phobius"/>
    </source>
</evidence>
<feature type="transmembrane region" description="Helical" evidence="1">
    <location>
        <begin position="131"/>
        <end position="164"/>
    </location>
</feature>
<evidence type="ECO:0008006" key="4">
    <source>
        <dbReference type="Google" id="ProtNLM"/>
    </source>
</evidence>
<name>W0AB75_9SPHN</name>
<gene>
    <name evidence="2" type="ORF">NX02_05925</name>
</gene>
<reference evidence="2 3" key="1">
    <citation type="submission" date="2013-07" db="EMBL/GenBank/DDBJ databases">
        <title>Completed genome of Sphingomonas sanxanigenens NX02.</title>
        <authorList>
            <person name="Ma T."/>
            <person name="Huang H."/>
            <person name="Wu M."/>
            <person name="Li X."/>
            <person name="Li G."/>
        </authorList>
    </citation>
    <scope>NUCLEOTIDE SEQUENCE [LARGE SCALE GENOMIC DNA]</scope>
    <source>
        <strain evidence="2 3">NX02</strain>
    </source>
</reference>
<feature type="transmembrane region" description="Helical" evidence="1">
    <location>
        <begin position="185"/>
        <end position="207"/>
    </location>
</feature>
<dbReference type="KEGG" id="ssan:NX02_05925"/>
<keyword evidence="1" id="KW-0812">Transmembrane</keyword>
<feature type="transmembrane region" description="Helical" evidence="1">
    <location>
        <begin position="213"/>
        <end position="238"/>
    </location>
</feature>
<keyword evidence="3" id="KW-1185">Reference proteome</keyword>
<dbReference type="EMBL" id="CP006644">
    <property type="protein sequence ID" value="AHE52920.1"/>
    <property type="molecule type" value="Genomic_DNA"/>
</dbReference>
<proteinExistence type="predicted"/>
<dbReference type="Proteomes" id="UP000018851">
    <property type="component" value="Chromosome"/>
</dbReference>
<keyword evidence="1" id="KW-0472">Membrane</keyword>
<organism evidence="2 3">
    <name type="scientific">Sphingomonas sanxanigenens DSM 19645 = NX02</name>
    <dbReference type="NCBI Taxonomy" id="1123269"/>
    <lineage>
        <taxon>Bacteria</taxon>
        <taxon>Pseudomonadati</taxon>
        <taxon>Pseudomonadota</taxon>
        <taxon>Alphaproteobacteria</taxon>
        <taxon>Sphingomonadales</taxon>
        <taxon>Sphingomonadaceae</taxon>
        <taxon>Sphingomonas</taxon>
    </lineage>
</organism>
<accession>W0AB75</accession>
<sequence>MWDRTTRHLADHWRPAALLAFATIGVNDALSAILQSALPTAAPAMRVAGVVLLLVGALWSILGQIGITMLALDRTATARGAFVAALPRLGAMIGATLLIALAGTLGALPLVGAIVMGAADLQAQPPVVPPWIGVYMLVFLIVALCVWARLILITPLVAVGMGPVAAIRASVVSTRGCFWRIFGTLLLYLLVSGVASLAMGSALGLVFRLLVPGLAWLLAPAFTAIASALISMTALIFIAKLHEALDRRPGAWERSA</sequence>
<feature type="transmembrane region" description="Helical" evidence="1">
    <location>
        <begin position="47"/>
        <end position="72"/>
    </location>
</feature>
<protein>
    <recommendedName>
        <fullName evidence="4">Glycerophosphoryl diester phosphodiesterase membrane domain-containing protein</fullName>
    </recommendedName>
</protein>
<evidence type="ECO:0000313" key="2">
    <source>
        <dbReference type="EMBL" id="AHE52920.1"/>
    </source>
</evidence>
<evidence type="ECO:0000313" key="3">
    <source>
        <dbReference type="Proteomes" id="UP000018851"/>
    </source>
</evidence>
<keyword evidence="1" id="KW-1133">Transmembrane helix</keyword>
<dbReference type="AlphaFoldDB" id="W0AB75"/>
<dbReference type="HOGENOM" id="CLU_1085446_0_0_5"/>
<dbReference type="STRING" id="1123269.NX02_05925"/>
<feature type="transmembrane region" description="Helical" evidence="1">
    <location>
        <begin position="93"/>
        <end position="119"/>
    </location>
</feature>
<dbReference type="PATRIC" id="fig|1123269.5.peg.1144"/>